<dbReference type="EMBL" id="QGTD01000004">
    <property type="protein sequence ID" value="PWU69885.1"/>
    <property type="molecule type" value="Genomic_DNA"/>
</dbReference>
<keyword evidence="2 3" id="KW-0802">TPR repeat</keyword>
<feature type="repeat" description="TPR" evidence="3">
    <location>
        <begin position="126"/>
        <end position="159"/>
    </location>
</feature>
<dbReference type="SUPFAM" id="SSF48452">
    <property type="entry name" value="TPR-like"/>
    <property type="match status" value="1"/>
</dbReference>
<dbReference type="AlphaFoldDB" id="A0A317L2K9"/>
<reference evidence="4 5" key="1">
    <citation type="submission" date="2018-05" db="EMBL/GenBank/DDBJ databases">
        <title>Genomic analysis of Gracilibacillus dipsosauri DD1 reveals novel features of a salt-tolerant amylase.</title>
        <authorList>
            <person name="Deutch C.E."/>
            <person name="Yang S."/>
        </authorList>
    </citation>
    <scope>NUCLEOTIDE SEQUENCE [LARGE SCALE GENOMIC DNA]</scope>
    <source>
        <strain evidence="4 5">DD1</strain>
    </source>
</reference>
<dbReference type="Proteomes" id="UP000245624">
    <property type="component" value="Unassembled WGS sequence"/>
</dbReference>
<evidence type="ECO:0000256" key="1">
    <source>
        <dbReference type="ARBA" id="ARBA00022737"/>
    </source>
</evidence>
<evidence type="ECO:0000256" key="2">
    <source>
        <dbReference type="ARBA" id="ARBA00022803"/>
    </source>
</evidence>
<accession>A0A317L2K9</accession>
<dbReference type="PROSITE" id="PS50005">
    <property type="entry name" value="TPR"/>
    <property type="match status" value="2"/>
</dbReference>
<dbReference type="Gene3D" id="1.25.40.10">
    <property type="entry name" value="Tetratricopeptide repeat domain"/>
    <property type="match status" value="2"/>
</dbReference>
<dbReference type="Pfam" id="PF07719">
    <property type="entry name" value="TPR_2"/>
    <property type="match status" value="1"/>
</dbReference>
<dbReference type="SMART" id="SM00028">
    <property type="entry name" value="TPR"/>
    <property type="match status" value="2"/>
</dbReference>
<dbReference type="RefSeq" id="WP_054860004.1">
    <property type="nucleotide sequence ID" value="NZ_JAJUIE010000035.1"/>
</dbReference>
<organism evidence="4 5">
    <name type="scientific">Gracilibacillus dipsosauri</name>
    <dbReference type="NCBI Taxonomy" id="178340"/>
    <lineage>
        <taxon>Bacteria</taxon>
        <taxon>Bacillati</taxon>
        <taxon>Bacillota</taxon>
        <taxon>Bacilli</taxon>
        <taxon>Bacillales</taxon>
        <taxon>Bacillaceae</taxon>
        <taxon>Gracilibacillus</taxon>
    </lineage>
</organism>
<sequence>MRDNKNLLRDLFRRGYNAFKIKDYEKAYELFAEAVALDPQSAQAHAWLAAVYGRQIDEAWSLADKMDLFQKMEQKITIALEKDPTLPLARRMNGSKLLNAPDMLGGDPAEAAKEFRYCIEQGMNDGEIWASLAKCYLKAADYRKAEEAVKEALAIEPDNEEALQVWQDVQEKK</sequence>
<evidence type="ECO:0000256" key="3">
    <source>
        <dbReference type="PROSITE-ProRule" id="PRU00339"/>
    </source>
</evidence>
<evidence type="ECO:0000313" key="4">
    <source>
        <dbReference type="EMBL" id="PWU69885.1"/>
    </source>
</evidence>
<dbReference type="InterPro" id="IPR011990">
    <property type="entry name" value="TPR-like_helical_dom_sf"/>
</dbReference>
<dbReference type="InterPro" id="IPR019734">
    <property type="entry name" value="TPR_rpt"/>
</dbReference>
<feature type="repeat" description="TPR" evidence="3">
    <location>
        <begin position="8"/>
        <end position="41"/>
    </location>
</feature>
<dbReference type="OrthoDB" id="9803739at2"/>
<name>A0A317L2K9_9BACI</name>
<proteinExistence type="predicted"/>
<gene>
    <name evidence="4" type="ORF">DLJ74_02850</name>
</gene>
<protein>
    <submittedName>
        <fullName evidence="4">Tetratricopeptide repeat protein</fullName>
    </submittedName>
</protein>
<dbReference type="Pfam" id="PF14559">
    <property type="entry name" value="TPR_19"/>
    <property type="match status" value="1"/>
</dbReference>
<dbReference type="InterPro" id="IPR013105">
    <property type="entry name" value="TPR_2"/>
</dbReference>
<keyword evidence="5" id="KW-1185">Reference proteome</keyword>
<comment type="caution">
    <text evidence="4">The sequence shown here is derived from an EMBL/GenBank/DDBJ whole genome shotgun (WGS) entry which is preliminary data.</text>
</comment>
<keyword evidence="1" id="KW-0677">Repeat</keyword>
<evidence type="ECO:0000313" key="5">
    <source>
        <dbReference type="Proteomes" id="UP000245624"/>
    </source>
</evidence>